<dbReference type="PANTHER" id="PTHR43489:SF6">
    <property type="entry name" value="HYDROXYPYRUVATE ISOMERASE-RELATED"/>
    <property type="match status" value="1"/>
</dbReference>
<proteinExistence type="inferred from homology"/>
<organism evidence="4 5">
    <name type="scientific">Paraburkholderia bengalensis</name>
    <dbReference type="NCBI Taxonomy" id="2747562"/>
    <lineage>
        <taxon>Bacteria</taxon>
        <taxon>Pseudomonadati</taxon>
        <taxon>Pseudomonadota</taxon>
        <taxon>Betaproteobacteria</taxon>
        <taxon>Burkholderiales</taxon>
        <taxon>Burkholderiaceae</taxon>
        <taxon>Paraburkholderia</taxon>
    </lineage>
</organism>
<reference evidence="4 5" key="1">
    <citation type="journal article" date="2022" name="Arch. Microbiol.">
        <title>Paraburkholderia bengalensis sp. nov. isolated from roots of Oryza sativa, IR64.</title>
        <authorList>
            <person name="Nag P."/>
            <person name="Mondal N."/>
            <person name="Sarkar J."/>
            <person name="Das S."/>
        </authorList>
    </citation>
    <scope>NUCLEOTIDE SEQUENCE [LARGE SCALE GENOMIC DNA]</scope>
    <source>
        <strain evidence="4 5">IR64_4_BI</strain>
    </source>
</reference>
<gene>
    <name evidence="4" type="ORF">H3V53_11770</name>
</gene>
<evidence type="ECO:0000259" key="3">
    <source>
        <dbReference type="Pfam" id="PF01261"/>
    </source>
</evidence>
<dbReference type="EMBL" id="JACFYJ010000015">
    <property type="protein sequence ID" value="MEI5997855.1"/>
    <property type="molecule type" value="Genomic_DNA"/>
</dbReference>
<evidence type="ECO:0000313" key="5">
    <source>
        <dbReference type="Proteomes" id="UP001386437"/>
    </source>
</evidence>
<dbReference type="InterPro" id="IPR050417">
    <property type="entry name" value="Sugar_Epim/Isomerase"/>
</dbReference>
<dbReference type="Pfam" id="PF01261">
    <property type="entry name" value="AP_endonuc_2"/>
    <property type="match status" value="1"/>
</dbReference>
<keyword evidence="5" id="KW-1185">Reference proteome</keyword>
<dbReference type="Proteomes" id="UP001386437">
    <property type="component" value="Unassembled WGS sequence"/>
</dbReference>
<dbReference type="Gene3D" id="3.20.20.150">
    <property type="entry name" value="Divalent-metal-dependent TIM barrel enzymes"/>
    <property type="match status" value="1"/>
</dbReference>
<dbReference type="InterPro" id="IPR026040">
    <property type="entry name" value="HyI-like"/>
</dbReference>
<dbReference type="InterPro" id="IPR013022">
    <property type="entry name" value="Xyl_isomerase-like_TIM-brl"/>
</dbReference>
<dbReference type="RefSeq" id="WP_336598065.1">
    <property type="nucleotide sequence ID" value="NZ_JACFYJ010000015.1"/>
</dbReference>
<accession>A0ABU8IQM2</accession>
<feature type="domain" description="Xylose isomerase-like TIM barrel" evidence="3">
    <location>
        <begin position="23"/>
        <end position="244"/>
    </location>
</feature>
<dbReference type="PIRSF" id="PIRSF006241">
    <property type="entry name" value="HyI"/>
    <property type="match status" value="1"/>
</dbReference>
<keyword evidence="1 2" id="KW-0413">Isomerase</keyword>
<sequence>MNANRLCANLSTLFTEVPLARRFELAAASGFDFVELQYPYELPAREVKQTLASLDQAVTLINGPLGSEPARRGLAAVAGRRDAFRSAFLQGLEYAHTLNCGLIHVLSGVVDQESHDAAQAVWLENMVWAAGEAGNAGITVVVEALNPIDVPGYFLRSLDDVASLIAIVGNPNLKMLFDTYHCAMSGADCMAEFSRRATHVGHIQIADCPGRAEPGTGNIGWARFFDQLHQSDYCGAVGLEFRNQQSVSQCLAAINQFIDRSRLRVGASS</sequence>
<dbReference type="InterPro" id="IPR036237">
    <property type="entry name" value="Xyl_isomerase-like_sf"/>
</dbReference>
<evidence type="ECO:0000256" key="1">
    <source>
        <dbReference type="ARBA" id="ARBA00023235"/>
    </source>
</evidence>
<comment type="similarity">
    <text evidence="2">Belongs to the hyi family.</text>
</comment>
<dbReference type="SUPFAM" id="SSF51658">
    <property type="entry name" value="Xylose isomerase-like"/>
    <property type="match status" value="1"/>
</dbReference>
<evidence type="ECO:0000313" key="4">
    <source>
        <dbReference type="EMBL" id="MEI5997855.1"/>
    </source>
</evidence>
<protein>
    <submittedName>
        <fullName evidence="4">TIM barrel protein</fullName>
    </submittedName>
</protein>
<evidence type="ECO:0000256" key="2">
    <source>
        <dbReference type="PIRNR" id="PIRNR006241"/>
    </source>
</evidence>
<comment type="caution">
    <text evidence="4">The sequence shown here is derived from an EMBL/GenBank/DDBJ whole genome shotgun (WGS) entry which is preliminary data.</text>
</comment>
<dbReference type="PANTHER" id="PTHR43489">
    <property type="entry name" value="ISOMERASE"/>
    <property type="match status" value="1"/>
</dbReference>
<name>A0ABU8IQM2_9BURK</name>